<evidence type="ECO:0000256" key="1">
    <source>
        <dbReference type="ARBA" id="ARBA00022679"/>
    </source>
</evidence>
<dbReference type="Gene3D" id="3.40.630.30">
    <property type="match status" value="1"/>
</dbReference>
<dbReference type="Pfam" id="PF00583">
    <property type="entry name" value="Acetyltransf_1"/>
    <property type="match status" value="1"/>
</dbReference>
<protein>
    <submittedName>
        <fullName evidence="4">GNAT family N-acetyltransferase</fullName>
        <ecNumber evidence="4">2.3.-.-</ecNumber>
    </submittedName>
</protein>
<comment type="caution">
    <text evidence="4">The sequence shown here is derived from an EMBL/GenBank/DDBJ whole genome shotgun (WGS) entry which is preliminary data.</text>
</comment>
<name>A0ABW0LTA4_9BACL</name>
<sequence>MEIMIDDLSGPEIAALLEEHLLGMSAESPPESVHALDLDRLRKPEITFWSVWEHGDLVGCGAIKDLGDKHAELKSMRTASAHLRKGVAKLLLAHIFEEARSRGFRRLSLETGSTAGFVPAHKLYESFGFRICGPFSDYAEDPYSVFMTKEL</sequence>
<evidence type="ECO:0000256" key="2">
    <source>
        <dbReference type="ARBA" id="ARBA00023315"/>
    </source>
</evidence>
<evidence type="ECO:0000259" key="3">
    <source>
        <dbReference type="PROSITE" id="PS51186"/>
    </source>
</evidence>
<reference evidence="5" key="1">
    <citation type="journal article" date="2019" name="Int. J. Syst. Evol. Microbiol.">
        <title>The Global Catalogue of Microorganisms (GCM) 10K type strain sequencing project: providing services to taxonomists for standard genome sequencing and annotation.</title>
        <authorList>
            <consortium name="The Broad Institute Genomics Platform"/>
            <consortium name="The Broad Institute Genome Sequencing Center for Infectious Disease"/>
            <person name="Wu L."/>
            <person name="Ma J."/>
        </authorList>
    </citation>
    <scope>NUCLEOTIDE SEQUENCE [LARGE SCALE GENOMIC DNA]</scope>
    <source>
        <strain evidence="5">CCUG 57113</strain>
    </source>
</reference>
<dbReference type="GO" id="GO:0016746">
    <property type="term" value="F:acyltransferase activity"/>
    <property type="evidence" value="ECO:0007669"/>
    <property type="project" value="UniProtKB-KW"/>
</dbReference>
<dbReference type="InterPro" id="IPR050832">
    <property type="entry name" value="Bact_Acetyltransf"/>
</dbReference>
<dbReference type="CDD" id="cd04301">
    <property type="entry name" value="NAT_SF"/>
    <property type="match status" value="1"/>
</dbReference>
<dbReference type="EC" id="2.3.-.-" evidence="4"/>
<keyword evidence="5" id="KW-1185">Reference proteome</keyword>
<proteinExistence type="predicted"/>
<organism evidence="4 5">
    <name type="scientific">Cohnella suwonensis</name>
    <dbReference type="NCBI Taxonomy" id="696072"/>
    <lineage>
        <taxon>Bacteria</taxon>
        <taxon>Bacillati</taxon>
        <taxon>Bacillota</taxon>
        <taxon>Bacilli</taxon>
        <taxon>Bacillales</taxon>
        <taxon>Paenibacillaceae</taxon>
        <taxon>Cohnella</taxon>
    </lineage>
</organism>
<dbReference type="Proteomes" id="UP001596105">
    <property type="component" value="Unassembled WGS sequence"/>
</dbReference>
<evidence type="ECO:0000313" key="5">
    <source>
        <dbReference type="Proteomes" id="UP001596105"/>
    </source>
</evidence>
<keyword evidence="1 4" id="KW-0808">Transferase</keyword>
<dbReference type="InterPro" id="IPR000182">
    <property type="entry name" value="GNAT_dom"/>
</dbReference>
<dbReference type="SUPFAM" id="SSF55729">
    <property type="entry name" value="Acyl-CoA N-acyltransferases (Nat)"/>
    <property type="match status" value="1"/>
</dbReference>
<dbReference type="PANTHER" id="PTHR43877">
    <property type="entry name" value="AMINOALKYLPHOSPHONATE N-ACETYLTRANSFERASE-RELATED-RELATED"/>
    <property type="match status" value="1"/>
</dbReference>
<dbReference type="RefSeq" id="WP_209750220.1">
    <property type="nucleotide sequence ID" value="NZ_JBHSMH010000008.1"/>
</dbReference>
<dbReference type="EMBL" id="JBHSMH010000008">
    <property type="protein sequence ID" value="MFC5468242.1"/>
    <property type="molecule type" value="Genomic_DNA"/>
</dbReference>
<evidence type="ECO:0000313" key="4">
    <source>
        <dbReference type="EMBL" id="MFC5468242.1"/>
    </source>
</evidence>
<dbReference type="PANTHER" id="PTHR43877:SF5">
    <property type="entry name" value="BLL8307 PROTEIN"/>
    <property type="match status" value="1"/>
</dbReference>
<dbReference type="InterPro" id="IPR016181">
    <property type="entry name" value="Acyl_CoA_acyltransferase"/>
</dbReference>
<keyword evidence="2 4" id="KW-0012">Acyltransferase</keyword>
<gene>
    <name evidence="4" type="ORF">ACFPPD_05880</name>
</gene>
<feature type="domain" description="N-acetyltransferase" evidence="3">
    <location>
        <begin position="3"/>
        <end position="151"/>
    </location>
</feature>
<accession>A0ABW0LTA4</accession>
<dbReference type="PROSITE" id="PS51186">
    <property type="entry name" value="GNAT"/>
    <property type="match status" value="1"/>
</dbReference>